<feature type="compositionally biased region" description="Low complexity" evidence="2">
    <location>
        <begin position="613"/>
        <end position="636"/>
    </location>
</feature>
<dbReference type="EMBL" id="BNCP01000030">
    <property type="protein sequence ID" value="GIL84542.1"/>
    <property type="molecule type" value="Genomic_DNA"/>
</dbReference>
<comment type="caution">
    <text evidence="4">The sequence shown here is derived from an EMBL/GenBank/DDBJ whole genome shotgun (WGS) entry which is preliminary data.</text>
</comment>
<feature type="region of interest" description="Disordered" evidence="2">
    <location>
        <begin position="110"/>
        <end position="221"/>
    </location>
</feature>
<dbReference type="InterPro" id="IPR038538">
    <property type="entry name" value="MTERF_sf"/>
</dbReference>
<keyword evidence="6" id="KW-1185">Reference proteome</keyword>
<accession>A0A8J4LU55</accession>
<evidence type="ECO:0000313" key="5">
    <source>
        <dbReference type="Proteomes" id="UP000722791"/>
    </source>
</evidence>
<evidence type="ECO:0000313" key="4">
    <source>
        <dbReference type="EMBL" id="GIM11034.1"/>
    </source>
</evidence>
<reference evidence="4" key="1">
    <citation type="journal article" date="2021" name="Proc. Natl. Acad. Sci. U.S.A.">
        <title>Three genomes in the algal genus Volvox reveal the fate of a haploid sex-determining region after a transition to homothallism.</title>
        <authorList>
            <person name="Yamamoto K."/>
            <person name="Hamaji T."/>
            <person name="Kawai-Toyooka H."/>
            <person name="Matsuzaki R."/>
            <person name="Takahashi F."/>
            <person name="Nishimura Y."/>
            <person name="Kawachi M."/>
            <person name="Noguchi H."/>
            <person name="Minakuchi Y."/>
            <person name="Umen J.G."/>
            <person name="Toyoda A."/>
            <person name="Nozaki H."/>
        </authorList>
    </citation>
    <scope>NUCLEOTIDE SEQUENCE</scope>
    <source>
        <strain evidence="4">NIES-3785</strain>
        <strain evidence="3">NIES-3786</strain>
    </source>
</reference>
<protein>
    <submittedName>
        <fullName evidence="4">Uncharacterized protein</fullName>
    </submittedName>
</protein>
<dbReference type="Gene3D" id="1.25.70.10">
    <property type="entry name" value="Transcription termination factor 3, mitochondrial"/>
    <property type="match status" value="1"/>
</dbReference>
<dbReference type="Proteomes" id="UP000722791">
    <property type="component" value="Unassembled WGS sequence"/>
</dbReference>
<feature type="compositionally biased region" description="Basic and acidic residues" evidence="2">
    <location>
        <begin position="554"/>
        <end position="574"/>
    </location>
</feature>
<feature type="coiled-coil region" evidence="1">
    <location>
        <begin position="468"/>
        <end position="522"/>
    </location>
</feature>
<dbReference type="AlphaFoldDB" id="A0A8J4LU55"/>
<proteinExistence type="predicted"/>
<evidence type="ECO:0000256" key="1">
    <source>
        <dbReference type="SAM" id="Coils"/>
    </source>
</evidence>
<feature type="region of interest" description="Disordered" evidence="2">
    <location>
        <begin position="706"/>
        <end position="727"/>
    </location>
</feature>
<organism evidence="4 5">
    <name type="scientific">Volvox reticuliferus</name>
    <dbReference type="NCBI Taxonomy" id="1737510"/>
    <lineage>
        <taxon>Eukaryota</taxon>
        <taxon>Viridiplantae</taxon>
        <taxon>Chlorophyta</taxon>
        <taxon>core chlorophytes</taxon>
        <taxon>Chlorophyceae</taxon>
        <taxon>CS clade</taxon>
        <taxon>Chlamydomonadales</taxon>
        <taxon>Volvocaceae</taxon>
        <taxon>Volvox</taxon>
    </lineage>
</organism>
<gene>
    <name evidence="3" type="ORF">Vretifemale_13103</name>
    <name evidence="4" type="ORF">Vretimale_14395</name>
</gene>
<feature type="compositionally biased region" description="Low complexity" evidence="2">
    <location>
        <begin position="590"/>
        <end position="605"/>
    </location>
</feature>
<evidence type="ECO:0000313" key="6">
    <source>
        <dbReference type="Proteomes" id="UP000747110"/>
    </source>
</evidence>
<dbReference type="EMBL" id="BNCQ01000036">
    <property type="protein sequence ID" value="GIM11034.1"/>
    <property type="molecule type" value="Genomic_DNA"/>
</dbReference>
<feature type="compositionally biased region" description="Basic and acidic residues" evidence="2">
    <location>
        <begin position="535"/>
        <end position="547"/>
    </location>
</feature>
<dbReference type="Proteomes" id="UP000747110">
    <property type="component" value="Unassembled WGS sequence"/>
</dbReference>
<name>A0A8J4LU55_9CHLO</name>
<evidence type="ECO:0000256" key="2">
    <source>
        <dbReference type="SAM" id="MobiDB-lite"/>
    </source>
</evidence>
<keyword evidence="1" id="KW-0175">Coiled coil</keyword>
<feature type="region of interest" description="Disordered" evidence="2">
    <location>
        <begin position="535"/>
        <end position="694"/>
    </location>
</feature>
<sequence length="727" mass="80099">MHTSMRPLLNSGTSGSIAVHSAAGRSARRLFLAPSSCTVPSTCPRSTQVLNPDVELIRTTVGASSASASTNDASTTAILSSRSLEHSLNNLDTAAWPQESHIPQDAEHFVRPPASQSGEPQPLASTSAPSVVTPALPKRRRGRRVSAADTGSRLNASASLLAGRAGNNGDSHDRPSRSSRARDVAPALAKSIAARPRLERSDPALRNRAQPRLQPPPPPLSWPDYPYTRYPVASPCSPSDTIGLKLEALFQCVLHYPRVPPKLLRFLHREVSDRPAGLLAEVTATVERLAEAVGREVAVYLIRRSSWVVLVPAERVAQRMEVVRRLLGLQPGSVLDLLRKNPNLLRMEEETLRGRYDALQDALYDAVGFDEQKLRALIVKFPLILNFKHESVHSALMALRRLCSARPDWVTYYKALSPSQVAFFIRERVMTLLRLEYLLLMGGGNGWTLRDVMKMSNNMFHKAHSGFRSWMQERLKRLRQRMSAARQAVEARAAAQGRQLSREELEQVAIQVQTQYARAEQERFHRQFMARREAERQDFDKRMEQRQRSIGQKLQKEREAELAMQQRHDGHGAEADEQEGDSGWQRGKQRLYQQNQQLEQQRVGRSTGGGAAGRRTSGFSAAGAAPPPAAAAAGRAPPSPPFTQSSSGQLRGSAGGGMMTTGVSRGSGPQDARQYATAPPVQQHPPPLSLSSADPLYRVTLGHVWQRPGSKVDPEPAPGEPLPQYQQ</sequence>
<evidence type="ECO:0000313" key="3">
    <source>
        <dbReference type="EMBL" id="GIL84542.1"/>
    </source>
</evidence>
<feature type="compositionally biased region" description="Basic and acidic residues" evidence="2">
    <location>
        <begin position="170"/>
        <end position="183"/>
    </location>
</feature>
<feature type="compositionally biased region" description="Basic and acidic residues" evidence="2">
    <location>
        <begin position="196"/>
        <end position="205"/>
    </location>
</feature>
<feature type="compositionally biased region" description="Polar residues" evidence="2">
    <location>
        <begin position="114"/>
        <end position="130"/>
    </location>
</feature>
<dbReference type="OrthoDB" id="546307at2759"/>